<dbReference type="OrthoDB" id="3531944at2"/>
<reference evidence="2 3" key="1">
    <citation type="submission" date="2016-10" db="EMBL/GenBank/DDBJ databases">
        <authorList>
            <person name="de Groot N.N."/>
        </authorList>
    </citation>
    <scope>NUCLEOTIDE SEQUENCE [LARGE SCALE GENOMIC DNA]</scope>
    <source>
        <strain evidence="2 3">DSM 43794</strain>
    </source>
</reference>
<dbReference type="STRING" id="35622.SAMN04489764_1207"/>
<name>A0A1H1BZ32_9ACTN</name>
<dbReference type="Pfam" id="PF17660">
    <property type="entry name" value="BTRD1"/>
    <property type="match status" value="5"/>
</dbReference>
<sequence length="274" mass="30148">MRKRTLVTAATVAIPLTIALAPAAGASQTALPTYEAYHGASSKWHSATFDKLVKKGYRLTSISVDDAADPKYTAVWVKASGPAWVSYTQMSPAQYQKIFTQYTAKGYQPTMVSATGSGNDAVFAAIFQKIGGRFQARHGMSEKDFMAAHARFTRQGYTLSSVNAYGTAEMPLYAAVWSTGESTQVSVGLTPAQHGKEFEARKKRGQRPRMVTVAPDNTYTTIWGPRKQGEPWMEYINMSASDYQSKHDQLKAKGFRPMVVDVENGRYAAVWTTK</sequence>
<keyword evidence="3" id="KW-1185">Reference proteome</keyword>
<evidence type="ECO:0000313" key="3">
    <source>
        <dbReference type="Proteomes" id="UP000217103"/>
    </source>
</evidence>
<proteinExistence type="predicted"/>
<keyword evidence="1" id="KW-0732">Signal</keyword>
<accession>A0A1H1BZ32</accession>
<dbReference type="EMBL" id="FNKK01000002">
    <property type="protein sequence ID" value="SDQ57194.1"/>
    <property type="molecule type" value="Genomic_DNA"/>
</dbReference>
<dbReference type="RefSeq" id="WP_093258142.1">
    <property type="nucleotide sequence ID" value="NZ_FNKK01000002.1"/>
</dbReference>
<organism evidence="2 3">
    <name type="scientific">Thermostaphylospora chromogena</name>
    <dbReference type="NCBI Taxonomy" id="35622"/>
    <lineage>
        <taxon>Bacteria</taxon>
        <taxon>Bacillati</taxon>
        <taxon>Actinomycetota</taxon>
        <taxon>Actinomycetes</taxon>
        <taxon>Streptosporangiales</taxon>
        <taxon>Thermomonosporaceae</taxon>
        <taxon>Thermostaphylospora</taxon>
    </lineage>
</organism>
<feature type="chain" id="PRO_5011661714" description="Beta-lactamase" evidence="1">
    <location>
        <begin position="24"/>
        <end position="274"/>
    </location>
</feature>
<dbReference type="AlphaFoldDB" id="A0A1H1BZ32"/>
<feature type="signal peptide" evidence="1">
    <location>
        <begin position="1"/>
        <end position="23"/>
    </location>
</feature>
<evidence type="ECO:0000313" key="2">
    <source>
        <dbReference type="EMBL" id="SDQ57194.1"/>
    </source>
</evidence>
<evidence type="ECO:0008006" key="4">
    <source>
        <dbReference type="Google" id="ProtNLM"/>
    </source>
</evidence>
<dbReference type="InterPro" id="IPR049511">
    <property type="entry name" value="PGH-like_rpt"/>
</dbReference>
<evidence type="ECO:0000256" key="1">
    <source>
        <dbReference type="SAM" id="SignalP"/>
    </source>
</evidence>
<protein>
    <recommendedName>
        <fullName evidence="4">Beta-lactamase</fullName>
    </recommendedName>
</protein>
<dbReference type="Proteomes" id="UP000217103">
    <property type="component" value="Unassembled WGS sequence"/>
</dbReference>
<gene>
    <name evidence="2" type="ORF">SAMN04489764_1207</name>
</gene>